<evidence type="ECO:0000256" key="6">
    <source>
        <dbReference type="SAM" id="SignalP"/>
    </source>
</evidence>
<keyword evidence="4" id="KW-0106">Calcium</keyword>
<feature type="chain" id="PRO_5022190751" description="Peptidase" evidence="6">
    <location>
        <begin position="33"/>
        <end position="447"/>
    </location>
</feature>
<evidence type="ECO:0000313" key="7">
    <source>
        <dbReference type="EMBL" id="TQV66285.1"/>
    </source>
</evidence>
<dbReference type="InterPro" id="IPR053180">
    <property type="entry name" value="Ca-binding_acidic-repeat"/>
</dbReference>
<feature type="signal peptide" evidence="6">
    <location>
        <begin position="1"/>
        <end position="32"/>
    </location>
</feature>
<keyword evidence="8" id="KW-1185">Reference proteome</keyword>
<dbReference type="SUPFAM" id="SSF55486">
    <property type="entry name" value="Metalloproteases ('zincins'), catalytic domain"/>
    <property type="match status" value="2"/>
</dbReference>
<evidence type="ECO:0000256" key="4">
    <source>
        <dbReference type="ARBA" id="ARBA00022837"/>
    </source>
</evidence>
<sequence>MPPSKQTVNTAGSRSYCRQGLTLLGLCLLVSACGGGGGGGSDNDTNSNGSASGLAGFPDGFSVTVSDAPGTGFNDPTPAAPVGGNTADSVGAQRLAVISEATRIWAAVLDIRVDVALDISFEALECDNTSAVVGVASPVSVFRNFRGAPKNDTWYVSALANTLAGVDLGPDERDIEAVFNGSLGTPGCLGGANFYYGFDRNAGFNQIDLLHIVLHELGHGLGFISLIDINTGGLLNGFNDTFTDNLRDAGFVPYSALSNSQRQAAITSQTVWGGAAVSAGIDTLDFGAVSAGAVTAVPMFTPATLDEGSSLSHWAGTLAPEELMEPNTPQLGVRLLSALDIGSMLDMAWPLRDADQDGDGLSNEWEVLNGTNPRVADADQDGDGDTLSNAQELGFGTAANRADSDGDQIDDATELHRYNTDPIKADTDGDGVPDNLERYSSGGAAGL</sequence>
<keyword evidence="3 6" id="KW-0732">Signal</keyword>
<dbReference type="GO" id="GO:0005509">
    <property type="term" value="F:calcium ion binding"/>
    <property type="evidence" value="ECO:0007669"/>
    <property type="project" value="InterPro"/>
</dbReference>
<comment type="subcellular location">
    <subcellularLocation>
        <location evidence="1">Secreted</location>
    </subcellularLocation>
</comment>
<dbReference type="SUPFAM" id="SSF103647">
    <property type="entry name" value="TSP type-3 repeat"/>
    <property type="match status" value="1"/>
</dbReference>
<dbReference type="InterPro" id="IPR059100">
    <property type="entry name" value="TSP3_bac"/>
</dbReference>
<dbReference type="PROSITE" id="PS51257">
    <property type="entry name" value="PROKAR_LIPOPROTEIN"/>
    <property type="match status" value="1"/>
</dbReference>
<keyword evidence="2" id="KW-0964">Secreted</keyword>
<dbReference type="EMBL" id="VHSG01000042">
    <property type="protein sequence ID" value="TQV66285.1"/>
    <property type="molecule type" value="Genomic_DNA"/>
</dbReference>
<dbReference type="Proteomes" id="UP000319732">
    <property type="component" value="Unassembled WGS sequence"/>
</dbReference>
<dbReference type="RefSeq" id="WP_142930110.1">
    <property type="nucleotide sequence ID" value="NZ_ML660117.1"/>
</dbReference>
<protein>
    <recommendedName>
        <fullName evidence="9">Peptidase</fullName>
    </recommendedName>
</protein>
<evidence type="ECO:0000256" key="2">
    <source>
        <dbReference type="ARBA" id="ARBA00022525"/>
    </source>
</evidence>
<evidence type="ECO:0000256" key="1">
    <source>
        <dbReference type="ARBA" id="ARBA00004613"/>
    </source>
</evidence>
<evidence type="ECO:0008006" key="9">
    <source>
        <dbReference type="Google" id="ProtNLM"/>
    </source>
</evidence>
<evidence type="ECO:0000256" key="5">
    <source>
        <dbReference type="SAM" id="MobiDB-lite"/>
    </source>
</evidence>
<feature type="compositionally biased region" description="Basic and acidic residues" evidence="5">
    <location>
        <begin position="417"/>
        <end position="427"/>
    </location>
</feature>
<feature type="region of interest" description="Disordered" evidence="5">
    <location>
        <begin position="417"/>
        <end position="447"/>
    </location>
</feature>
<dbReference type="InterPro" id="IPR028974">
    <property type="entry name" value="TSP_type-3_rpt"/>
</dbReference>
<organism evidence="7 8">
    <name type="scientific">Exilibacterium tricleocarpae</name>
    <dbReference type="NCBI Taxonomy" id="2591008"/>
    <lineage>
        <taxon>Bacteria</taxon>
        <taxon>Pseudomonadati</taxon>
        <taxon>Pseudomonadota</taxon>
        <taxon>Gammaproteobacteria</taxon>
        <taxon>Cellvibrionales</taxon>
        <taxon>Cellvibrionaceae</taxon>
        <taxon>Exilibacterium</taxon>
    </lineage>
</organism>
<evidence type="ECO:0000313" key="8">
    <source>
        <dbReference type="Proteomes" id="UP000319732"/>
    </source>
</evidence>
<evidence type="ECO:0000256" key="3">
    <source>
        <dbReference type="ARBA" id="ARBA00022729"/>
    </source>
</evidence>
<proteinExistence type="predicted"/>
<accession>A0A545SMU5</accession>
<dbReference type="PANTHER" id="PTHR37467">
    <property type="entry name" value="EXPORTED CALCIUM-BINDING GLYCOPROTEIN-RELATED"/>
    <property type="match status" value="1"/>
</dbReference>
<dbReference type="Gene3D" id="4.10.1080.10">
    <property type="entry name" value="TSP type-3 repeat"/>
    <property type="match status" value="1"/>
</dbReference>
<gene>
    <name evidence="7" type="ORF">FKG94_27200</name>
</gene>
<comment type="caution">
    <text evidence="7">The sequence shown here is derived from an EMBL/GenBank/DDBJ whole genome shotgun (WGS) entry which is preliminary data.</text>
</comment>
<dbReference type="AlphaFoldDB" id="A0A545SMU5"/>
<reference evidence="7 8" key="1">
    <citation type="submission" date="2019-06" db="EMBL/GenBank/DDBJ databases">
        <title>Whole genome sequence for Cellvibrionaceae sp. R142.</title>
        <authorList>
            <person name="Wang G."/>
        </authorList>
    </citation>
    <scope>NUCLEOTIDE SEQUENCE [LARGE SCALE GENOMIC DNA]</scope>
    <source>
        <strain evidence="7 8">R142</strain>
    </source>
</reference>
<dbReference type="PANTHER" id="PTHR37467:SF1">
    <property type="entry name" value="EXPORTED CALCIUM-BINDING GLYCOPROTEIN"/>
    <property type="match status" value="1"/>
</dbReference>
<dbReference type="OrthoDB" id="614750at2"/>
<dbReference type="Pfam" id="PF18884">
    <property type="entry name" value="TSP3_bac"/>
    <property type="match status" value="1"/>
</dbReference>
<name>A0A545SMU5_9GAMM</name>